<dbReference type="PIRSF" id="PIRSF006305">
    <property type="entry name" value="Maf"/>
    <property type="match status" value="1"/>
</dbReference>
<feature type="site" description="Important for substrate specificity" evidence="10">
    <location>
        <position position="72"/>
    </location>
</feature>
<comment type="cofactor">
    <cofactor evidence="1 10">
        <name>a divalent metal cation</name>
        <dbReference type="ChEBI" id="CHEBI:60240"/>
    </cofactor>
</comment>
<dbReference type="SUPFAM" id="SSF52972">
    <property type="entry name" value="ITPase-like"/>
    <property type="match status" value="1"/>
</dbReference>
<keyword evidence="3 10" id="KW-0963">Cytoplasm</keyword>
<comment type="similarity">
    <text evidence="8 10">Belongs to the Maf family. YceF subfamily.</text>
</comment>
<evidence type="ECO:0000256" key="6">
    <source>
        <dbReference type="ARBA" id="ARBA00050213"/>
    </source>
</evidence>
<evidence type="ECO:0000256" key="8">
    <source>
        <dbReference type="ARBA" id="ARBA00060749"/>
    </source>
</evidence>
<dbReference type="NCBIfam" id="TIGR00172">
    <property type="entry name" value="maf"/>
    <property type="match status" value="1"/>
</dbReference>
<name>A0A1A8XGQ2_9PROT</name>
<dbReference type="PANTHER" id="PTHR43213">
    <property type="entry name" value="BIFUNCTIONAL DTTP/UTP PYROPHOSPHATASE/METHYLTRANSFERASE PROTEIN-RELATED"/>
    <property type="match status" value="1"/>
</dbReference>
<accession>A0A1A8XGQ2</accession>
<comment type="subcellular location">
    <subcellularLocation>
        <location evidence="2 10">Cytoplasm</location>
    </subcellularLocation>
</comment>
<dbReference type="HAMAP" id="MF_00528">
    <property type="entry name" value="Maf"/>
    <property type="match status" value="1"/>
</dbReference>
<gene>
    <name evidence="11" type="primary">yceF</name>
    <name evidence="11" type="ORF">ACCAA_130239</name>
</gene>
<evidence type="ECO:0000256" key="4">
    <source>
        <dbReference type="ARBA" id="ARBA00022801"/>
    </source>
</evidence>
<dbReference type="CDD" id="cd00555">
    <property type="entry name" value="Maf"/>
    <property type="match status" value="1"/>
</dbReference>
<protein>
    <recommendedName>
        <fullName evidence="9 10">7-methyl-GTP pyrophosphatase</fullName>
        <shortName evidence="10">m(7)GTP pyrophosphatase</shortName>
        <ecNumber evidence="10">3.6.1.-</ecNumber>
    </recommendedName>
</protein>
<evidence type="ECO:0000256" key="7">
    <source>
        <dbReference type="ARBA" id="ARBA00053369"/>
    </source>
</evidence>
<evidence type="ECO:0000256" key="3">
    <source>
        <dbReference type="ARBA" id="ARBA00022490"/>
    </source>
</evidence>
<evidence type="ECO:0000256" key="9">
    <source>
        <dbReference type="ARBA" id="ARBA00068163"/>
    </source>
</evidence>
<evidence type="ECO:0000313" key="12">
    <source>
        <dbReference type="Proteomes" id="UP000199169"/>
    </source>
</evidence>
<dbReference type="InterPro" id="IPR029001">
    <property type="entry name" value="ITPase-like_fam"/>
</dbReference>
<keyword evidence="4 10" id="KW-0378">Hydrolase</keyword>
<dbReference type="Proteomes" id="UP000199169">
    <property type="component" value="Unassembled WGS sequence"/>
</dbReference>
<comment type="function">
    <text evidence="7 10">Nucleoside triphosphate pyrophosphatase that hydrolyzes 7-methyl-GTP (m(7)GTP). May have a dual role in cell division arrest and in preventing the incorporation of modified nucleotides into cellular nucleic acids.</text>
</comment>
<comment type="caution">
    <text evidence="10">Lacks conserved residue(s) required for the propagation of feature annotation.</text>
</comment>
<dbReference type="STRING" id="1860102.ACCAA_130239"/>
<evidence type="ECO:0000256" key="2">
    <source>
        <dbReference type="ARBA" id="ARBA00004496"/>
    </source>
</evidence>
<dbReference type="FunFam" id="3.90.950.10:FF:000005">
    <property type="entry name" value="7-methyl-GTP pyrophosphatase"/>
    <property type="match status" value="1"/>
</dbReference>
<dbReference type="InterPro" id="IPR003697">
    <property type="entry name" value="Maf-like"/>
</dbReference>
<keyword evidence="12" id="KW-1185">Reference proteome</keyword>
<sequence>MPMPPLVLASTSPFRRELLARLGLPFATANPAVDEAPLPGEKPEASALRLSQAKARAVADSHPGALIIGSDQVAYLDGHVFGKPETHQNALRQLQSMRGRQVNFFTGLCLLDARTGRAHLRGVPTVVTFRDLTDHEIENYLRREQPYNCAGSAKSEGLGIALIARIDGEDPNALIGLPLIALCDLLRLENVAVLDQPPTAHPAIN</sequence>
<feature type="active site" description="Proton acceptor" evidence="10">
    <location>
        <position position="71"/>
    </location>
</feature>
<dbReference type="GO" id="GO:0009117">
    <property type="term" value="P:nucleotide metabolic process"/>
    <property type="evidence" value="ECO:0007669"/>
    <property type="project" value="UniProtKB-KW"/>
</dbReference>
<dbReference type="EMBL" id="FLQX01000035">
    <property type="protein sequence ID" value="SBT04359.1"/>
    <property type="molecule type" value="Genomic_DNA"/>
</dbReference>
<evidence type="ECO:0000313" key="11">
    <source>
        <dbReference type="EMBL" id="SBT04359.1"/>
    </source>
</evidence>
<evidence type="ECO:0000256" key="1">
    <source>
        <dbReference type="ARBA" id="ARBA00001968"/>
    </source>
</evidence>
<evidence type="ECO:0000256" key="5">
    <source>
        <dbReference type="ARBA" id="ARBA00023080"/>
    </source>
</evidence>
<keyword evidence="5 10" id="KW-0546">Nucleotide metabolism</keyword>
<organism evidence="11 12">
    <name type="scientific">Candidatus Accumulibacter aalborgensis</name>
    <dbReference type="NCBI Taxonomy" id="1860102"/>
    <lineage>
        <taxon>Bacteria</taxon>
        <taxon>Pseudomonadati</taxon>
        <taxon>Pseudomonadota</taxon>
        <taxon>Betaproteobacteria</taxon>
        <taxon>Candidatus Accumulibacter</taxon>
    </lineage>
</organism>
<evidence type="ECO:0000256" key="10">
    <source>
        <dbReference type="HAMAP-Rule" id="MF_00528"/>
    </source>
</evidence>
<reference evidence="11 12" key="1">
    <citation type="submission" date="2016-06" db="EMBL/GenBank/DDBJ databases">
        <authorList>
            <person name="Kjaerup R.B."/>
            <person name="Dalgaard T.S."/>
            <person name="Juul-Madsen H.R."/>
        </authorList>
    </citation>
    <scope>NUCLEOTIDE SEQUENCE [LARGE SCALE GENOMIC DNA]</scope>
    <source>
        <strain evidence="11">3</strain>
    </source>
</reference>
<dbReference type="AlphaFoldDB" id="A0A1A8XGQ2"/>
<comment type="catalytic activity">
    <reaction evidence="6 10">
        <text>N(7)-methyl-GTP + H2O = N(7)-methyl-GMP + diphosphate + H(+)</text>
        <dbReference type="Rhea" id="RHEA:58744"/>
        <dbReference type="ChEBI" id="CHEBI:15377"/>
        <dbReference type="ChEBI" id="CHEBI:15378"/>
        <dbReference type="ChEBI" id="CHEBI:33019"/>
        <dbReference type="ChEBI" id="CHEBI:58285"/>
        <dbReference type="ChEBI" id="CHEBI:87133"/>
    </reaction>
</comment>
<dbReference type="GO" id="GO:0047429">
    <property type="term" value="F:nucleoside triphosphate diphosphatase activity"/>
    <property type="evidence" value="ECO:0007669"/>
    <property type="project" value="InterPro"/>
</dbReference>
<dbReference type="Gene3D" id="3.90.950.10">
    <property type="match status" value="1"/>
</dbReference>
<dbReference type="GO" id="GO:0005737">
    <property type="term" value="C:cytoplasm"/>
    <property type="evidence" value="ECO:0007669"/>
    <property type="project" value="UniProtKB-SubCell"/>
</dbReference>
<dbReference type="PANTHER" id="PTHR43213:SF5">
    <property type="entry name" value="BIFUNCTIONAL DTTP_UTP PYROPHOSPHATASE_METHYLTRANSFERASE PROTEIN-RELATED"/>
    <property type="match status" value="1"/>
</dbReference>
<feature type="site" description="Important for substrate specificity" evidence="10">
    <location>
        <position position="14"/>
    </location>
</feature>
<proteinExistence type="inferred from homology"/>
<dbReference type="Pfam" id="PF02545">
    <property type="entry name" value="Maf"/>
    <property type="match status" value="1"/>
</dbReference>
<dbReference type="EC" id="3.6.1.-" evidence="10"/>
<feature type="site" description="Important for substrate specificity" evidence="10">
    <location>
        <position position="156"/>
    </location>
</feature>